<sequence length="299" mass="30599">MPLTPTEDIVRSAVRSGVGVGAFNVVQLEHAEAIVAGAEAAGRPVILQISENTARYHGALEPIALATLAVARASSAPVAVHLDHAESPDLVHQAVELGFTSVMFDASKLPYDENVAATAEITAHCHARNVWVEAELGEVGGKDGAHAPGVRTDPAEAREFVAATAVDALAVAVGSSHAMLTRDAVLDFALITLLRDSVSVPLVLHGSSGVGDEGLTKAVAAGMTKVNVSTHLNKAFTRAARAYLDAHPETADPRKYLGPARDAVAAAVAGLLAVLHGERPGGHAAAGTAVTAVGSRLSR</sequence>
<organism evidence="2 3">
    <name type="scientific">Streptomyces kurssanovii</name>
    <dbReference type="NCBI Taxonomy" id="67312"/>
    <lineage>
        <taxon>Bacteria</taxon>
        <taxon>Bacillati</taxon>
        <taxon>Actinomycetota</taxon>
        <taxon>Actinomycetes</taxon>
        <taxon>Kitasatosporales</taxon>
        <taxon>Streptomycetaceae</taxon>
        <taxon>Streptomyces</taxon>
    </lineage>
</organism>
<dbReference type="Pfam" id="PF01116">
    <property type="entry name" value="F_bP_aldolase"/>
    <property type="match status" value="1"/>
</dbReference>
<reference evidence="2 3" key="1">
    <citation type="submission" date="2024-06" db="EMBL/GenBank/DDBJ databases">
        <title>The Natural Products Discovery Center: Release of the First 8490 Sequenced Strains for Exploring Actinobacteria Biosynthetic Diversity.</title>
        <authorList>
            <person name="Kalkreuter E."/>
            <person name="Kautsar S.A."/>
            <person name="Yang D."/>
            <person name="Bader C.D."/>
            <person name="Teijaro C.N."/>
            <person name="Fluegel L."/>
            <person name="Davis C.M."/>
            <person name="Simpson J.R."/>
            <person name="Lauterbach L."/>
            <person name="Steele A.D."/>
            <person name="Gui C."/>
            <person name="Meng S."/>
            <person name="Li G."/>
            <person name="Viehrig K."/>
            <person name="Ye F."/>
            <person name="Su P."/>
            <person name="Kiefer A.F."/>
            <person name="Nichols A."/>
            <person name="Cepeda A.J."/>
            <person name="Yan W."/>
            <person name="Fan B."/>
            <person name="Jiang Y."/>
            <person name="Adhikari A."/>
            <person name="Zheng C.-J."/>
            <person name="Schuster L."/>
            <person name="Cowan T.M."/>
            <person name="Smanski M.J."/>
            <person name="Chevrette M.G."/>
            <person name="De Carvalho L.P.S."/>
            <person name="Shen B."/>
        </authorList>
    </citation>
    <scope>NUCLEOTIDE SEQUENCE [LARGE SCALE GENOMIC DNA]</scope>
    <source>
        <strain evidence="2 3">NPDC049344</strain>
    </source>
</reference>
<dbReference type="PANTHER" id="PTHR30304">
    <property type="entry name" value="D-TAGATOSE-1,6-BISPHOSPHATE ALDOLASE"/>
    <property type="match status" value="1"/>
</dbReference>
<evidence type="ECO:0000313" key="2">
    <source>
        <dbReference type="EMBL" id="MEV4682147.1"/>
    </source>
</evidence>
<dbReference type="EMBL" id="JBFAQK010000018">
    <property type="protein sequence ID" value="MEV4682147.1"/>
    <property type="molecule type" value="Genomic_DNA"/>
</dbReference>
<keyword evidence="3" id="KW-1185">Reference proteome</keyword>
<evidence type="ECO:0000256" key="1">
    <source>
        <dbReference type="ARBA" id="ARBA00001947"/>
    </source>
</evidence>
<evidence type="ECO:0000313" key="3">
    <source>
        <dbReference type="Proteomes" id="UP001552521"/>
    </source>
</evidence>
<dbReference type="CDD" id="cd00947">
    <property type="entry name" value="TBP_aldolase_IIB"/>
    <property type="match status" value="1"/>
</dbReference>
<dbReference type="PIRSF" id="PIRSF001359">
    <property type="entry name" value="F_bP_aldolase_II"/>
    <property type="match status" value="1"/>
</dbReference>
<dbReference type="Proteomes" id="UP001552521">
    <property type="component" value="Unassembled WGS sequence"/>
</dbReference>
<dbReference type="InterPro" id="IPR000771">
    <property type="entry name" value="FBA_II"/>
</dbReference>
<name>A0ABV3HUY6_9ACTN</name>
<protein>
    <submittedName>
        <fullName evidence="2">Class II fructose-bisphosphate aldolase</fullName>
    </submittedName>
</protein>
<dbReference type="Gene3D" id="3.20.20.70">
    <property type="entry name" value="Aldolase class I"/>
    <property type="match status" value="1"/>
</dbReference>
<dbReference type="InterPro" id="IPR050246">
    <property type="entry name" value="Class_II_FBP_aldolase"/>
</dbReference>
<gene>
    <name evidence="2" type="ORF">AB0K36_15375</name>
</gene>
<accession>A0ABV3HUY6</accession>
<dbReference type="SUPFAM" id="SSF51569">
    <property type="entry name" value="Aldolase"/>
    <property type="match status" value="1"/>
</dbReference>
<comment type="cofactor">
    <cofactor evidence="1">
        <name>Zn(2+)</name>
        <dbReference type="ChEBI" id="CHEBI:29105"/>
    </cofactor>
</comment>
<dbReference type="RefSeq" id="WP_364593610.1">
    <property type="nucleotide sequence ID" value="NZ_JBFAQK010000018.1"/>
</dbReference>
<comment type="caution">
    <text evidence="2">The sequence shown here is derived from an EMBL/GenBank/DDBJ whole genome shotgun (WGS) entry which is preliminary data.</text>
</comment>
<proteinExistence type="predicted"/>
<dbReference type="PANTHER" id="PTHR30304:SF0">
    <property type="entry name" value="D-TAGATOSE-1,6-BISPHOSPHATE ALDOLASE SUBUNIT GATY-RELATED"/>
    <property type="match status" value="1"/>
</dbReference>
<dbReference type="NCBIfam" id="TIGR00167">
    <property type="entry name" value="cbbA"/>
    <property type="match status" value="1"/>
</dbReference>
<dbReference type="InterPro" id="IPR013785">
    <property type="entry name" value="Aldolase_TIM"/>
</dbReference>